<sequence length="277" mass="31362">MVDPDNRELYISLGCALENLVIAAKHAGYNPEVKYFQASEPDECLSVTLKHSNVTEDNNLFQAISRRHTNRREYNKQQVPAADLKTIESVPTEEGVTFLVLTDPVAIKEIIELVREGNRIQMNDDAFMDEITSWIRFSDSEEELHLDGLTSRAMGRSPAPGWLGRLFMRIFVGAKSQSKTDEKNIRSSSALMVVISVKNDKKSWIDVGRSFERIALTLTTLEIENAHLNQPCEVPELKNKLQQHLALGSAHPQLLLRIGYAEPLPRSPRRPYQQVLI</sequence>
<dbReference type="InterPro" id="IPR000415">
    <property type="entry name" value="Nitroreductase-like"/>
</dbReference>
<evidence type="ECO:0000313" key="1">
    <source>
        <dbReference type="EMBL" id="QNO44763.1"/>
    </source>
</evidence>
<gene>
    <name evidence="1" type="ORF">KLGCGMKP_00025</name>
</gene>
<dbReference type="AlphaFoldDB" id="A0A7G9Y9S9"/>
<dbReference type="SUPFAM" id="SSF55469">
    <property type="entry name" value="FMN-dependent nitroreductase-like"/>
    <property type="match status" value="1"/>
</dbReference>
<dbReference type="NCBIfam" id="NF047509">
    <property type="entry name" value="Rv3131_FMN_oxido"/>
    <property type="match status" value="1"/>
</dbReference>
<dbReference type="Gene3D" id="3.40.109.10">
    <property type="entry name" value="NADH Oxidase"/>
    <property type="match status" value="1"/>
</dbReference>
<protein>
    <recommendedName>
        <fullName evidence="2">Nitroreductase domain-containing protein</fullName>
    </recommendedName>
</protein>
<name>A0A7G9Y9S9_9EURY</name>
<reference evidence="1" key="1">
    <citation type="submission" date="2020-06" db="EMBL/GenBank/DDBJ databases">
        <title>Unique genomic features of the anaerobic methanotrophic archaea.</title>
        <authorList>
            <person name="Chadwick G.L."/>
            <person name="Skennerton C.T."/>
            <person name="Laso-Perez R."/>
            <person name="Leu A.O."/>
            <person name="Speth D.R."/>
            <person name="Yu H."/>
            <person name="Morgan-Lang C."/>
            <person name="Hatzenpichler R."/>
            <person name="Goudeau D."/>
            <person name="Malmstrom R."/>
            <person name="Brazelton W.J."/>
            <person name="Woyke T."/>
            <person name="Hallam S.J."/>
            <person name="Tyson G.W."/>
            <person name="Wegener G."/>
            <person name="Boetius A."/>
            <person name="Orphan V."/>
        </authorList>
    </citation>
    <scope>NUCLEOTIDE SEQUENCE</scope>
</reference>
<dbReference type="EMBL" id="MT631009">
    <property type="protein sequence ID" value="QNO44763.1"/>
    <property type="molecule type" value="Genomic_DNA"/>
</dbReference>
<evidence type="ECO:0008006" key="2">
    <source>
        <dbReference type="Google" id="ProtNLM"/>
    </source>
</evidence>
<accession>A0A7G9Y9S9</accession>
<proteinExistence type="predicted"/>
<organism evidence="1">
    <name type="scientific">Candidatus Methanogaster sp. ANME-2c ERB4</name>
    <dbReference type="NCBI Taxonomy" id="2759911"/>
    <lineage>
        <taxon>Archaea</taxon>
        <taxon>Methanobacteriati</taxon>
        <taxon>Methanobacteriota</taxon>
        <taxon>Stenosarchaea group</taxon>
        <taxon>Methanomicrobia</taxon>
        <taxon>Methanosarcinales</taxon>
        <taxon>ANME-2 cluster</taxon>
        <taxon>Candidatus Methanogasteraceae</taxon>
        <taxon>Candidatus Methanogaster</taxon>
    </lineage>
</organism>
<dbReference type="GO" id="GO:0016491">
    <property type="term" value="F:oxidoreductase activity"/>
    <property type="evidence" value="ECO:0007669"/>
    <property type="project" value="InterPro"/>
</dbReference>